<proteinExistence type="predicted"/>
<comment type="caution">
    <text evidence="1">The sequence shown here is derived from an EMBL/GenBank/DDBJ whole genome shotgun (WGS) entry which is preliminary data.</text>
</comment>
<dbReference type="Gene3D" id="3.10.180.10">
    <property type="entry name" value="2,3-Dihydroxybiphenyl 1,2-Dioxygenase, domain 1"/>
    <property type="match status" value="1"/>
</dbReference>
<evidence type="ECO:0008006" key="3">
    <source>
        <dbReference type="Google" id="ProtNLM"/>
    </source>
</evidence>
<gene>
    <name evidence="1" type="ORF">DFR42_1011081</name>
</gene>
<protein>
    <recommendedName>
        <fullName evidence="3">VOC domain-containing protein</fullName>
    </recommendedName>
</protein>
<evidence type="ECO:0000313" key="2">
    <source>
        <dbReference type="Proteomes" id="UP000247792"/>
    </source>
</evidence>
<reference evidence="1 2" key="1">
    <citation type="submission" date="2018-05" db="EMBL/GenBank/DDBJ databases">
        <title>Genomic Encyclopedia of Type Strains, Phase IV (KMG-IV): sequencing the most valuable type-strain genomes for metagenomic binning, comparative biology and taxonomic classification.</title>
        <authorList>
            <person name="Goeker M."/>
        </authorList>
    </citation>
    <scope>NUCLEOTIDE SEQUENCE [LARGE SCALE GENOMIC DNA]</scope>
    <source>
        <strain evidence="1 2">DSM 19792</strain>
    </source>
</reference>
<sequence length="109" mass="12422">MLADLLGVPWSPVALGPFAPVFVNEGLTLDFIETQEDFPVYHFCFRVTQDEFDQILGRIKHAGIPYRSSVRGPVDMQVNTDYGGNMIYWNLPDGHQWEMLTVSYARQLA</sequence>
<dbReference type="SUPFAM" id="SSF54593">
    <property type="entry name" value="Glyoxalase/Bleomycin resistance protein/Dihydroxybiphenyl dioxygenase"/>
    <property type="match status" value="1"/>
</dbReference>
<dbReference type="AlphaFoldDB" id="A0A318JSZ5"/>
<dbReference type="Proteomes" id="UP000247792">
    <property type="component" value="Unassembled WGS sequence"/>
</dbReference>
<name>A0A318JSZ5_9BURK</name>
<accession>A0A318JSZ5</accession>
<evidence type="ECO:0000313" key="1">
    <source>
        <dbReference type="EMBL" id="PXX47500.1"/>
    </source>
</evidence>
<dbReference type="EMBL" id="QJKB01000001">
    <property type="protein sequence ID" value="PXX47500.1"/>
    <property type="molecule type" value="Genomic_DNA"/>
</dbReference>
<dbReference type="InterPro" id="IPR029068">
    <property type="entry name" value="Glyas_Bleomycin-R_OHBP_Dase"/>
</dbReference>
<keyword evidence="2" id="KW-1185">Reference proteome</keyword>
<organism evidence="1 2">
    <name type="scientific">Undibacterium pigrum</name>
    <dbReference type="NCBI Taxonomy" id="401470"/>
    <lineage>
        <taxon>Bacteria</taxon>
        <taxon>Pseudomonadati</taxon>
        <taxon>Pseudomonadota</taxon>
        <taxon>Betaproteobacteria</taxon>
        <taxon>Burkholderiales</taxon>
        <taxon>Oxalobacteraceae</taxon>
        <taxon>Undibacterium</taxon>
    </lineage>
</organism>